<evidence type="ECO:0000256" key="1">
    <source>
        <dbReference type="ARBA" id="ARBA00022527"/>
    </source>
</evidence>
<feature type="cross-link" description="Glycyl lysine isopeptide (Lys-Gly) (interchain with G-Cter in SUMO2)" evidence="10">
    <location>
        <position position="165"/>
    </location>
</feature>
<accession>A0ABD3B0A0</accession>
<dbReference type="Gene3D" id="1.10.510.10">
    <property type="entry name" value="Transferase(Phosphotransferase) domain 1"/>
    <property type="match status" value="1"/>
</dbReference>
<dbReference type="CDD" id="cd14007">
    <property type="entry name" value="STKc_Aurora"/>
    <property type="match status" value="1"/>
</dbReference>
<dbReference type="InterPro" id="IPR011009">
    <property type="entry name" value="Kinase-like_dom_sf"/>
</dbReference>
<feature type="active site" description="Proton acceptor" evidence="8">
    <location>
        <position position="163"/>
    </location>
</feature>
<evidence type="ECO:0000256" key="6">
    <source>
        <dbReference type="ARBA" id="ARBA00047899"/>
    </source>
</evidence>
<evidence type="ECO:0000313" key="16">
    <source>
        <dbReference type="EMBL" id="KAL3536924.1"/>
    </source>
</evidence>
<evidence type="ECO:0000256" key="8">
    <source>
        <dbReference type="PIRSR" id="PIRSR630616-1"/>
    </source>
</evidence>
<dbReference type="InterPro" id="IPR000719">
    <property type="entry name" value="Prot_kinase_dom"/>
</dbReference>
<keyword evidence="17" id="KW-1185">Reference proteome</keyword>
<comment type="catalytic activity">
    <reaction evidence="7 13">
        <text>L-seryl-[protein] + ATP = O-phospho-L-seryl-[protein] + ADP + H(+)</text>
        <dbReference type="Rhea" id="RHEA:17989"/>
        <dbReference type="Rhea" id="RHEA-COMP:9863"/>
        <dbReference type="Rhea" id="RHEA-COMP:11604"/>
        <dbReference type="ChEBI" id="CHEBI:15378"/>
        <dbReference type="ChEBI" id="CHEBI:29999"/>
        <dbReference type="ChEBI" id="CHEBI:30616"/>
        <dbReference type="ChEBI" id="CHEBI:83421"/>
        <dbReference type="ChEBI" id="CHEBI:456216"/>
        <dbReference type="EC" id="2.7.11.1"/>
    </reaction>
</comment>
<evidence type="ECO:0000256" key="10">
    <source>
        <dbReference type="PIRSR" id="PIRSR630616-3"/>
    </source>
</evidence>
<gene>
    <name evidence="16" type="ORF">ACH5RR_000290</name>
</gene>
<dbReference type="Proteomes" id="UP001630127">
    <property type="component" value="Unassembled WGS sequence"/>
</dbReference>
<organism evidence="16 17">
    <name type="scientific">Cinchona calisaya</name>
    <dbReference type="NCBI Taxonomy" id="153742"/>
    <lineage>
        <taxon>Eukaryota</taxon>
        <taxon>Viridiplantae</taxon>
        <taxon>Streptophyta</taxon>
        <taxon>Embryophyta</taxon>
        <taxon>Tracheophyta</taxon>
        <taxon>Spermatophyta</taxon>
        <taxon>Magnoliopsida</taxon>
        <taxon>eudicotyledons</taxon>
        <taxon>Gunneridae</taxon>
        <taxon>Pentapetalae</taxon>
        <taxon>asterids</taxon>
        <taxon>lamiids</taxon>
        <taxon>Gentianales</taxon>
        <taxon>Rubiaceae</taxon>
        <taxon>Cinchonoideae</taxon>
        <taxon>Cinchoneae</taxon>
        <taxon>Cinchona</taxon>
    </lineage>
</organism>
<dbReference type="GO" id="GO:0005524">
    <property type="term" value="F:ATP binding"/>
    <property type="evidence" value="ECO:0007669"/>
    <property type="project" value="UniProtKB-UniRule"/>
</dbReference>
<dbReference type="InterPro" id="IPR008271">
    <property type="entry name" value="Ser/Thr_kinase_AS"/>
</dbReference>
<dbReference type="Gene3D" id="3.30.200.20">
    <property type="entry name" value="Phosphorylase Kinase, domain 1"/>
    <property type="match status" value="1"/>
</dbReference>
<dbReference type="GO" id="GO:0004674">
    <property type="term" value="F:protein serine/threonine kinase activity"/>
    <property type="evidence" value="ECO:0007669"/>
    <property type="project" value="UniProtKB-KW"/>
</dbReference>
<dbReference type="EMBL" id="JBJUIK010000001">
    <property type="protein sequence ID" value="KAL3536924.1"/>
    <property type="molecule type" value="Genomic_DNA"/>
</dbReference>
<keyword evidence="4 13" id="KW-0418">Kinase</keyword>
<evidence type="ECO:0000256" key="14">
    <source>
        <dbReference type="SAM" id="MobiDB-lite"/>
    </source>
</evidence>
<evidence type="ECO:0000256" key="5">
    <source>
        <dbReference type="ARBA" id="ARBA00022840"/>
    </source>
</evidence>
<dbReference type="FunFam" id="3.30.200.20:FF:000042">
    <property type="entry name" value="Aurora kinase A"/>
    <property type="match status" value="1"/>
</dbReference>
<comment type="caution">
    <text evidence="16">The sequence shown here is derived from an EMBL/GenBank/DDBJ whole genome shotgun (WGS) entry which is preliminary data.</text>
</comment>
<dbReference type="PIRSF" id="PIRSF000654">
    <property type="entry name" value="Integrin-linked_kinase"/>
    <property type="match status" value="1"/>
</dbReference>
<sequence>MASRSQIHSQKPPLNRRPSSISAVPVAATTPKKEWSLDDFEIGKPLGRGKFGRVYLAREVKTKYIVALKVIFKEQLEKHGLFKQLQREMEIQSNLRHPNVLRLYGWFHDDLRIVLILEYAHGGELYRHLRKSGHFSEKQAASYIASLTQALAYCHEKHVIHRDIKPENLLLDHEGRLKIADFGWSVQLKSESKRKTMCGTLDYLPPEMLEEKAHDYTVDNWTLGVLCYELLYGVPPFEAESQKDTFRRIMKVDLRFPSTPNVSAEAKNLITRLLVKDSSKRLSLKEILEHPWVIKNAEYTDACTN</sequence>
<protein>
    <recommendedName>
        <fullName evidence="13">Aurora kinase</fullName>
        <ecNumber evidence="13">2.7.11.1</ecNumber>
    </recommendedName>
</protein>
<keyword evidence="3 9" id="KW-0547">Nucleotide-binding</keyword>
<dbReference type="PROSITE" id="PS00107">
    <property type="entry name" value="PROTEIN_KINASE_ATP"/>
    <property type="match status" value="1"/>
</dbReference>
<keyword evidence="1 12" id="KW-0723">Serine/threonine-protein kinase</keyword>
<evidence type="ECO:0000256" key="13">
    <source>
        <dbReference type="RuleBase" id="RU367134"/>
    </source>
</evidence>
<feature type="binding site" evidence="9">
    <location>
        <begin position="167"/>
        <end position="168"/>
    </location>
    <ligand>
        <name>ATP</name>
        <dbReference type="ChEBI" id="CHEBI:30616"/>
    </ligand>
</feature>
<evidence type="ECO:0000256" key="7">
    <source>
        <dbReference type="ARBA" id="ARBA00048679"/>
    </source>
</evidence>
<dbReference type="PANTHER" id="PTHR24350">
    <property type="entry name" value="SERINE/THREONINE-PROTEIN KINASE IAL-RELATED"/>
    <property type="match status" value="1"/>
</dbReference>
<dbReference type="PROSITE" id="PS00108">
    <property type="entry name" value="PROTEIN_KINASE_ST"/>
    <property type="match status" value="1"/>
</dbReference>
<comment type="similarity">
    <text evidence="13">Belongs to the protein kinase superfamily. Ser/Thr protein kinase family. Aurora subfamily.</text>
</comment>
<feature type="binding site" evidence="9">
    <location>
        <begin position="118"/>
        <end position="120"/>
    </location>
    <ligand>
        <name>ATP</name>
        <dbReference type="ChEBI" id="CHEBI:30616"/>
    </ligand>
</feature>
<feature type="binding site" evidence="11">
    <location>
        <position position="73"/>
    </location>
    <ligand>
        <name>ATP</name>
        <dbReference type="ChEBI" id="CHEBI:30616"/>
    </ligand>
</feature>
<feature type="binding site" evidence="9">
    <location>
        <position position="69"/>
    </location>
    <ligand>
        <name>ATP</name>
        <dbReference type="ChEBI" id="CHEBI:30616"/>
    </ligand>
</feature>
<keyword evidence="2 13" id="KW-0808">Transferase</keyword>
<proteinExistence type="inferred from homology"/>
<evidence type="ECO:0000256" key="3">
    <source>
        <dbReference type="ARBA" id="ARBA00022741"/>
    </source>
</evidence>
<dbReference type="InterPro" id="IPR030616">
    <property type="entry name" value="Aur-like"/>
</dbReference>
<evidence type="ECO:0000313" key="17">
    <source>
        <dbReference type="Proteomes" id="UP001630127"/>
    </source>
</evidence>
<evidence type="ECO:0000256" key="4">
    <source>
        <dbReference type="ARBA" id="ARBA00022777"/>
    </source>
</evidence>
<dbReference type="SMART" id="SM00220">
    <property type="entry name" value="S_TKc"/>
    <property type="match status" value="1"/>
</dbReference>
<feature type="binding site" evidence="9">
    <location>
        <position position="181"/>
    </location>
    <ligand>
        <name>ATP</name>
        <dbReference type="ChEBI" id="CHEBI:30616"/>
    </ligand>
</feature>
<dbReference type="FunFam" id="1.10.510.10:FF:000235">
    <property type="entry name" value="Serine/threonine-protein kinase ark1"/>
    <property type="match status" value="1"/>
</dbReference>
<evidence type="ECO:0000256" key="9">
    <source>
        <dbReference type="PIRSR" id="PIRSR630616-2"/>
    </source>
</evidence>
<name>A0ABD3B0A0_9GENT</name>
<feature type="domain" description="Protein kinase" evidence="15">
    <location>
        <begin position="40"/>
        <end position="293"/>
    </location>
</feature>
<evidence type="ECO:0000256" key="2">
    <source>
        <dbReference type="ARBA" id="ARBA00022679"/>
    </source>
</evidence>
<evidence type="ECO:0000259" key="15">
    <source>
        <dbReference type="PROSITE" id="PS50011"/>
    </source>
</evidence>
<evidence type="ECO:0000256" key="11">
    <source>
        <dbReference type="PROSITE-ProRule" id="PRU10141"/>
    </source>
</evidence>
<dbReference type="EC" id="2.7.11.1" evidence="13"/>
<comment type="catalytic activity">
    <reaction evidence="6 13">
        <text>L-threonyl-[protein] + ATP = O-phospho-L-threonyl-[protein] + ADP + H(+)</text>
        <dbReference type="Rhea" id="RHEA:46608"/>
        <dbReference type="Rhea" id="RHEA-COMP:11060"/>
        <dbReference type="Rhea" id="RHEA-COMP:11605"/>
        <dbReference type="ChEBI" id="CHEBI:15378"/>
        <dbReference type="ChEBI" id="CHEBI:30013"/>
        <dbReference type="ChEBI" id="CHEBI:30616"/>
        <dbReference type="ChEBI" id="CHEBI:61977"/>
        <dbReference type="ChEBI" id="CHEBI:456216"/>
        <dbReference type="EC" id="2.7.11.1"/>
    </reaction>
</comment>
<dbReference type="Pfam" id="PF00069">
    <property type="entry name" value="Pkinase"/>
    <property type="match status" value="1"/>
</dbReference>
<dbReference type="InterPro" id="IPR017441">
    <property type="entry name" value="Protein_kinase_ATP_BS"/>
</dbReference>
<reference evidence="16 17" key="1">
    <citation type="submission" date="2024-11" db="EMBL/GenBank/DDBJ databases">
        <title>A near-complete genome assembly of Cinchona calisaya.</title>
        <authorList>
            <person name="Lian D.C."/>
            <person name="Zhao X.W."/>
            <person name="Wei L."/>
        </authorList>
    </citation>
    <scope>NUCLEOTIDE SEQUENCE [LARGE SCALE GENOMIC DNA]</scope>
    <source>
        <tissue evidence="16">Nenye</tissue>
    </source>
</reference>
<dbReference type="AlphaFoldDB" id="A0ABD3B0A0"/>
<keyword evidence="5 9" id="KW-0067">ATP-binding</keyword>
<feature type="binding site" evidence="9">
    <location>
        <position position="50"/>
    </location>
    <ligand>
        <name>ATP</name>
        <dbReference type="ChEBI" id="CHEBI:30616"/>
    </ligand>
</feature>
<dbReference type="SUPFAM" id="SSF56112">
    <property type="entry name" value="Protein kinase-like (PK-like)"/>
    <property type="match status" value="1"/>
</dbReference>
<evidence type="ECO:0000256" key="12">
    <source>
        <dbReference type="RuleBase" id="RU000304"/>
    </source>
</evidence>
<feature type="region of interest" description="Disordered" evidence="14">
    <location>
        <begin position="1"/>
        <end position="23"/>
    </location>
</feature>
<dbReference type="PROSITE" id="PS50011">
    <property type="entry name" value="PROTEIN_KINASE_DOM"/>
    <property type="match status" value="1"/>
</dbReference>